<protein>
    <submittedName>
        <fullName evidence="8">SpoIIE family protein phosphatase</fullName>
    </submittedName>
</protein>
<dbReference type="EMBL" id="JAQIIO010000015">
    <property type="protein sequence ID" value="MDA5095756.1"/>
    <property type="molecule type" value="Genomic_DNA"/>
</dbReference>
<comment type="subcellular location">
    <subcellularLocation>
        <location evidence="1">Membrane</location>
    </subcellularLocation>
</comment>
<keyword evidence="2" id="KW-0597">Phosphoprotein</keyword>
<dbReference type="Proteomes" id="UP001528040">
    <property type="component" value="Unassembled WGS sequence"/>
</dbReference>
<evidence type="ECO:0000256" key="6">
    <source>
        <dbReference type="SAM" id="Phobius"/>
    </source>
</evidence>
<reference evidence="8 9" key="1">
    <citation type="submission" date="2023-01" db="EMBL/GenBank/DDBJ databases">
        <authorList>
            <person name="Yoon J.-W."/>
        </authorList>
    </citation>
    <scope>NUCLEOTIDE SEQUENCE [LARGE SCALE GENOMIC DNA]</scope>
    <source>
        <strain evidence="8 9">KMU-50</strain>
    </source>
</reference>
<dbReference type="Pfam" id="PF07228">
    <property type="entry name" value="SpoIIE"/>
    <property type="match status" value="1"/>
</dbReference>
<comment type="caution">
    <text evidence="8">The sequence shown here is derived from an EMBL/GenBank/DDBJ whole genome shotgun (WGS) entry which is preliminary data.</text>
</comment>
<dbReference type="RefSeq" id="WP_271055465.1">
    <property type="nucleotide sequence ID" value="NZ_JAQIIO010000015.1"/>
</dbReference>
<dbReference type="Pfam" id="PF00672">
    <property type="entry name" value="HAMP"/>
    <property type="match status" value="1"/>
</dbReference>
<accession>A0ABT4W5H4</accession>
<keyword evidence="6" id="KW-0812">Transmembrane</keyword>
<dbReference type="SMART" id="SM00331">
    <property type="entry name" value="PP2C_SIG"/>
    <property type="match status" value="1"/>
</dbReference>
<evidence type="ECO:0000313" key="8">
    <source>
        <dbReference type="EMBL" id="MDA5095756.1"/>
    </source>
</evidence>
<feature type="domain" description="HAMP" evidence="7">
    <location>
        <begin position="138"/>
        <end position="190"/>
    </location>
</feature>
<sequence length="579" mass="62117">MAHRSATARLQQTSGALLRTQSAALANPLWNLDYEQVRLSLEAIATNPEIVIARVYGEDGEIMAQAGDDVALQGDEFLFQQEIVFDAGTGPRRIGEIGFLVTQNDIRQQTRDRLLLAALIALAAVTMEVGAALFALRRIVGTPLERLLTAINAAKSDRSRARVGEAPPDEMGQVMSAFNQMLDQQEAYESELLVQTRMESELSIGRDMQLSMVPRDFGALTKGHPISLWATLEPAREVGGDFYDAFHVGGGKLCLVIGDVSDKGVPAALLMAVTKTMVKSIAAEGASASEVVATVNEELCRGDHRDMFVTLFVAILDLNSGALSYCNAGHNPPLRLHRNGQVCALPDRNGPVVGALPGLKYTQSDAQLTDGETLLLYTDGVTEASDSKDMLFGDTGLRNLLGSLAGQPVTDIVHSIVQAVEHHEGEADRTDDVTILAVEFHDAGVLHWRGTTHATLEEISRLGQDMASALGDDASAVATKAQLILDEIGSNVVNHAAKRSDTPVEIIVEVSGTTAELTLEISDTSPAFDPATAPEPDTSLSVEERVIGGLGLHVVRNISKTFSYARQVDRNIYYITVSA</sequence>
<dbReference type="CDD" id="cd06225">
    <property type="entry name" value="HAMP"/>
    <property type="match status" value="1"/>
</dbReference>
<dbReference type="InterPro" id="IPR003594">
    <property type="entry name" value="HATPase_dom"/>
</dbReference>
<gene>
    <name evidence="8" type="ORF">O2N63_16825</name>
</gene>
<organism evidence="8 9">
    <name type="scientific">Aliiroseovarius salicola</name>
    <dbReference type="NCBI Taxonomy" id="3009082"/>
    <lineage>
        <taxon>Bacteria</taxon>
        <taxon>Pseudomonadati</taxon>
        <taxon>Pseudomonadota</taxon>
        <taxon>Alphaproteobacteria</taxon>
        <taxon>Rhodobacterales</taxon>
        <taxon>Paracoccaceae</taxon>
        <taxon>Aliiroseovarius</taxon>
    </lineage>
</organism>
<evidence type="ECO:0000313" key="9">
    <source>
        <dbReference type="Proteomes" id="UP001528040"/>
    </source>
</evidence>
<keyword evidence="9" id="KW-1185">Reference proteome</keyword>
<dbReference type="SUPFAM" id="SSF81606">
    <property type="entry name" value="PP2C-like"/>
    <property type="match status" value="1"/>
</dbReference>
<dbReference type="InterPro" id="IPR036457">
    <property type="entry name" value="PPM-type-like_dom_sf"/>
</dbReference>
<dbReference type="InterPro" id="IPR052016">
    <property type="entry name" value="Bact_Sigma-Reg"/>
</dbReference>
<evidence type="ECO:0000256" key="4">
    <source>
        <dbReference type="ARBA" id="ARBA00022777"/>
    </source>
</evidence>
<dbReference type="CDD" id="cd16936">
    <property type="entry name" value="HATPase_RsbW-like"/>
    <property type="match status" value="1"/>
</dbReference>
<keyword evidence="6" id="KW-0472">Membrane</keyword>
<dbReference type="InterPro" id="IPR003660">
    <property type="entry name" value="HAMP_dom"/>
</dbReference>
<evidence type="ECO:0000256" key="2">
    <source>
        <dbReference type="ARBA" id="ARBA00022553"/>
    </source>
</evidence>
<evidence type="ECO:0000256" key="1">
    <source>
        <dbReference type="ARBA" id="ARBA00004370"/>
    </source>
</evidence>
<keyword evidence="3" id="KW-0808">Transferase</keyword>
<dbReference type="Pfam" id="PF13581">
    <property type="entry name" value="HATPase_c_2"/>
    <property type="match status" value="1"/>
</dbReference>
<keyword evidence="6" id="KW-1133">Transmembrane helix</keyword>
<proteinExistence type="predicted"/>
<evidence type="ECO:0000256" key="3">
    <source>
        <dbReference type="ARBA" id="ARBA00022679"/>
    </source>
</evidence>
<dbReference type="Gene3D" id="6.10.340.10">
    <property type="match status" value="1"/>
</dbReference>
<dbReference type="InterPro" id="IPR001932">
    <property type="entry name" value="PPM-type_phosphatase-like_dom"/>
</dbReference>
<dbReference type="PANTHER" id="PTHR43156">
    <property type="entry name" value="STAGE II SPORULATION PROTEIN E-RELATED"/>
    <property type="match status" value="1"/>
</dbReference>
<dbReference type="PROSITE" id="PS50885">
    <property type="entry name" value="HAMP"/>
    <property type="match status" value="1"/>
</dbReference>
<evidence type="ECO:0000259" key="7">
    <source>
        <dbReference type="PROSITE" id="PS50885"/>
    </source>
</evidence>
<dbReference type="PANTHER" id="PTHR43156:SF2">
    <property type="entry name" value="STAGE II SPORULATION PROTEIN E"/>
    <property type="match status" value="1"/>
</dbReference>
<dbReference type="Gene3D" id="3.30.565.10">
    <property type="entry name" value="Histidine kinase-like ATPase, C-terminal domain"/>
    <property type="match status" value="1"/>
</dbReference>
<feature type="transmembrane region" description="Helical" evidence="6">
    <location>
        <begin position="114"/>
        <end position="136"/>
    </location>
</feature>
<keyword evidence="4" id="KW-0418">Kinase</keyword>
<name>A0ABT4W5H4_9RHOB</name>
<dbReference type="InterPro" id="IPR036890">
    <property type="entry name" value="HATPase_C_sf"/>
</dbReference>
<dbReference type="SMART" id="SM00304">
    <property type="entry name" value="HAMP"/>
    <property type="match status" value="1"/>
</dbReference>
<dbReference type="Gene3D" id="3.60.40.10">
    <property type="entry name" value="PPM-type phosphatase domain"/>
    <property type="match status" value="1"/>
</dbReference>
<keyword evidence="5" id="KW-0378">Hydrolase</keyword>
<evidence type="ECO:0000256" key="5">
    <source>
        <dbReference type="ARBA" id="ARBA00022801"/>
    </source>
</evidence>